<gene>
    <name evidence="8" type="ORF">TSAR_015834</name>
</gene>
<dbReference type="InterPro" id="IPR001313">
    <property type="entry name" value="Pumilio_RNA-bd_rpt"/>
</dbReference>
<dbReference type="SMART" id="SM00025">
    <property type="entry name" value="Pumilio"/>
    <property type="match status" value="8"/>
</dbReference>
<dbReference type="InterPro" id="IPR033133">
    <property type="entry name" value="PUM-HD"/>
</dbReference>
<keyword evidence="2" id="KW-0963">Cytoplasm</keyword>
<dbReference type="GO" id="GO:0003730">
    <property type="term" value="F:mRNA 3'-UTR binding"/>
    <property type="evidence" value="ECO:0007669"/>
    <property type="project" value="TreeGrafter"/>
</dbReference>
<feature type="repeat" description="Pumilio" evidence="5">
    <location>
        <begin position="487"/>
        <end position="522"/>
    </location>
</feature>
<protein>
    <recommendedName>
        <fullName evidence="7">PUM-HD domain-containing protein</fullName>
    </recommendedName>
</protein>
<evidence type="ECO:0000256" key="1">
    <source>
        <dbReference type="ARBA" id="ARBA00004496"/>
    </source>
</evidence>
<feature type="repeat" description="Pumilio" evidence="5">
    <location>
        <begin position="526"/>
        <end position="562"/>
    </location>
</feature>
<proteinExistence type="predicted"/>
<dbReference type="PROSITE" id="PS50303">
    <property type="entry name" value="PUM_HD"/>
    <property type="match status" value="1"/>
</dbReference>
<feature type="region of interest" description="Disordered" evidence="6">
    <location>
        <begin position="605"/>
        <end position="634"/>
    </location>
</feature>
<evidence type="ECO:0000256" key="2">
    <source>
        <dbReference type="ARBA" id="ARBA00022490"/>
    </source>
</evidence>
<evidence type="ECO:0000259" key="7">
    <source>
        <dbReference type="PROSITE" id="PS50303"/>
    </source>
</evidence>
<evidence type="ECO:0000313" key="9">
    <source>
        <dbReference type="Proteomes" id="UP000215335"/>
    </source>
</evidence>
<dbReference type="GO" id="GO:0010608">
    <property type="term" value="P:post-transcriptional regulation of gene expression"/>
    <property type="evidence" value="ECO:0007669"/>
    <property type="project" value="TreeGrafter"/>
</dbReference>
<dbReference type="PROSITE" id="PS50302">
    <property type="entry name" value="PUM"/>
    <property type="match status" value="8"/>
</dbReference>
<evidence type="ECO:0000313" key="8">
    <source>
        <dbReference type="EMBL" id="OXU28491.1"/>
    </source>
</evidence>
<dbReference type="InterPro" id="IPR011989">
    <property type="entry name" value="ARM-like"/>
</dbReference>
<dbReference type="Gene3D" id="1.25.10.10">
    <property type="entry name" value="Leucine-rich Repeat Variant"/>
    <property type="match status" value="1"/>
</dbReference>
<keyword evidence="4" id="KW-0694">RNA-binding</keyword>
<feature type="region of interest" description="Disordered" evidence="6">
    <location>
        <begin position="12"/>
        <end position="41"/>
    </location>
</feature>
<accession>A0A232FCD5</accession>
<dbReference type="AlphaFoldDB" id="A0A232FCD5"/>
<dbReference type="Pfam" id="PF00806">
    <property type="entry name" value="PUF"/>
    <property type="match status" value="8"/>
</dbReference>
<dbReference type="PANTHER" id="PTHR12537">
    <property type="entry name" value="RNA BINDING PROTEIN PUMILIO-RELATED"/>
    <property type="match status" value="1"/>
</dbReference>
<sequence>MRLVSPAQVLVNRAPSQPPPGPQAPPPPSLYSQATPTSHSNATPGECLGLAACSAAAVVAQAQAVAVQQAQQQGSGLAAGLAALGYGGSPLGALGSPAQLQSTGLGLGASSTGRRDSFDRNTSAFSPSLEYNRGKWPQSYGALAVGPRTVAENNEVEFPMNAGTVTASPSPLGLSLTPPPSIGGSLGGLVGGANRVSAAPGAEAKFRTNAVPTALTTNGVFGSSSSLFPNLVGKPGRGGAAGVGGDKTTGGRSRLLEDFRNNRFPSLQLRDLANHIVEFSQDQHGSRFIQQKLERATPNEKQLVFQEILASAYSLMTDVFGNYVIQKFFEFGTPEQKSTLAQKVRGHVLPLALQMYGCRVIQKALESIGPEQQQEIVRELDGHVLKCVKDQNGNHVVQKCIECVEPRALQFVIGAFAGQVHSLSTHPYGCRVIQRILEHCTPEQTQGILQELHAATDQLIQDQYGNYVIQHVLEHGKPEDKAQLINSVRGKVLALSQHKFASNVVEKCVTHATRQERAVLIEEVCGFNDSALNVMMKDQYANYVVQKMIDVAEPAQRKILMHKIRPHLAGLRKYTYGKHIIVKLEKFFMKTANAMVGAAPASGTTGSSDLGPIGPPASTAGSVTTSSQQSTQVL</sequence>
<dbReference type="InterPro" id="IPR016024">
    <property type="entry name" value="ARM-type_fold"/>
</dbReference>
<feature type="domain" description="PUM-HD" evidence="7">
    <location>
        <begin position="251"/>
        <end position="588"/>
    </location>
</feature>
<dbReference type="SUPFAM" id="SSF48371">
    <property type="entry name" value="ARM repeat"/>
    <property type="match status" value="1"/>
</dbReference>
<keyword evidence="9" id="KW-1185">Reference proteome</keyword>
<dbReference type="CDD" id="cd07920">
    <property type="entry name" value="Pumilio"/>
    <property type="match status" value="1"/>
</dbReference>
<dbReference type="GO" id="GO:0005634">
    <property type="term" value="C:nucleus"/>
    <property type="evidence" value="ECO:0007669"/>
    <property type="project" value="TreeGrafter"/>
</dbReference>
<evidence type="ECO:0000256" key="3">
    <source>
        <dbReference type="ARBA" id="ARBA00022737"/>
    </source>
</evidence>
<dbReference type="FunFam" id="1.25.10.10:FF:000004">
    <property type="entry name" value="Pumilio homolog 1 isoform 2"/>
    <property type="match status" value="1"/>
</dbReference>
<evidence type="ECO:0000256" key="6">
    <source>
        <dbReference type="SAM" id="MobiDB-lite"/>
    </source>
</evidence>
<comment type="caution">
    <text evidence="8">The sequence shown here is derived from an EMBL/GenBank/DDBJ whole genome shotgun (WGS) entry which is preliminary data.</text>
</comment>
<feature type="repeat" description="Pumilio" evidence="5">
    <location>
        <begin position="307"/>
        <end position="342"/>
    </location>
</feature>
<organism evidence="8 9">
    <name type="scientific">Trichomalopsis sarcophagae</name>
    <dbReference type="NCBI Taxonomy" id="543379"/>
    <lineage>
        <taxon>Eukaryota</taxon>
        <taxon>Metazoa</taxon>
        <taxon>Ecdysozoa</taxon>
        <taxon>Arthropoda</taxon>
        <taxon>Hexapoda</taxon>
        <taxon>Insecta</taxon>
        <taxon>Pterygota</taxon>
        <taxon>Neoptera</taxon>
        <taxon>Endopterygota</taxon>
        <taxon>Hymenoptera</taxon>
        <taxon>Apocrita</taxon>
        <taxon>Proctotrupomorpha</taxon>
        <taxon>Chalcidoidea</taxon>
        <taxon>Pteromalidae</taxon>
        <taxon>Pteromalinae</taxon>
        <taxon>Trichomalopsis</taxon>
    </lineage>
</organism>
<feature type="repeat" description="Pumilio" evidence="5">
    <location>
        <begin position="271"/>
        <end position="306"/>
    </location>
</feature>
<dbReference type="GO" id="GO:0005737">
    <property type="term" value="C:cytoplasm"/>
    <property type="evidence" value="ECO:0007669"/>
    <property type="project" value="UniProtKB-SubCell"/>
</dbReference>
<comment type="subcellular location">
    <subcellularLocation>
        <location evidence="1">Cytoplasm</location>
    </subcellularLocation>
</comment>
<dbReference type="Proteomes" id="UP000215335">
    <property type="component" value="Unassembled WGS sequence"/>
</dbReference>
<dbReference type="OrthoDB" id="668540at2759"/>
<dbReference type="PANTHER" id="PTHR12537:SF12">
    <property type="entry name" value="MATERNAL PROTEIN PUMILIO"/>
    <property type="match status" value="1"/>
</dbReference>
<feature type="repeat" description="Pumilio" evidence="5">
    <location>
        <begin position="451"/>
        <end position="486"/>
    </location>
</feature>
<dbReference type="EMBL" id="NNAY01000426">
    <property type="protein sequence ID" value="OXU28491.1"/>
    <property type="molecule type" value="Genomic_DNA"/>
</dbReference>
<feature type="compositionally biased region" description="Pro residues" evidence="6">
    <location>
        <begin position="16"/>
        <end position="29"/>
    </location>
</feature>
<dbReference type="STRING" id="543379.A0A232FCD5"/>
<feature type="repeat" description="Pumilio" evidence="5">
    <location>
        <begin position="343"/>
        <end position="378"/>
    </location>
</feature>
<dbReference type="InterPro" id="IPR033712">
    <property type="entry name" value="Pumilio_RNA-bd"/>
</dbReference>
<name>A0A232FCD5_9HYME</name>
<feature type="repeat" description="Pumilio" evidence="5">
    <location>
        <begin position="379"/>
        <end position="414"/>
    </location>
</feature>
<feature type="compositionally biased region" description="Low complexity" evidence="6">
    <location>
        <begin position="624"/>
        <end position="634"/>
    </location>
</feature>
<evidence type="ECO:0000256" key="4">
    <source>
        <dbReference type="ARBA" id="ARBA00022884"/>
    </source>
</evidence>
<reference evidence="8 9" key="1">
    <citation type="journal article" date="2017" name="Curr. Biol.">
        <title>The Evolution of Venom by Co-option of Single-Copy Genes.</title>
        <authorList>
            <person name="Martinson E.O."/>
            <person name="Mrinalini"/>
            <person name="Kelkar Y.D."/>
            <person name="Chang C.H."/>
            <person name="Werren J.H."/>
        </authorList>
    </citation>
    <scope>NUCLEOTIDE SEQUENCE [LARGE SCALE GENOMIC DNA]</scope>
    <source>
        <strain evidence="8 9">Alberta</strain>
        <tissue evidence="8">Whole body</tissue>
    </source>
</reference>
<evidence type="ECO:0000256" key="5">
    <source>
        <dbReference type="PROSITE-ProRule" id="PRU00317"/>
    </source>
</evidence>
<keyword evidence="3" id="KW-0677">Repeat</keyword>
<feature type="repeat" description="Pumilio" evidence="5">
    <location>
        <begin position="415"/>
        <end position="450"/>
    </location>
</feature>